<feature type="region of interest" description="Disordered" evidence="7">
    <location>
        <begin position="1514"/>
        <end position="1536"/>
    </location>
</feature>
<dbReference type="PANTHER" id="PTHR15180:SF1">
    <property type="entry name" value="GENERAL TRANSCRIPTION FACTOR 3C POLYPEPTIDE 1"/>
    <property type="match status" value="1"/>
</dbReference>
<evidence type="ECO:0000256" key="2">
    <source>
        <dbReference type="ARBA" id="ARBA00022553"/>
    </source>
</evidence>
<organism evidence="10 11">
    <name type="scientific">Jaminaea rosea</name>
    <dbReference type="NCBI Taxonomy" id="1569628"/>
    <lineage>
        <taxon>Eukaryota</taxon>
        <taxon>Fungi</taxon>
        <taxon>Dikarya</taxon>
        <taxon>Basidiomycota</taxon>
        <taxon>Ustilaginomycotina</taxon>
        <taxon>Exobasidiomycetes</taxon>
        <taxon>Microstromatales</taxon>
        <taxon>Microstromatales incertae sedis</taxon>
        <taxon>Jaminaea</taxon>
    </lineage>
</organism>
<feature type="compositionally biased region" description="Low complexity" evidence="7">
    <location>
        <begin position="548"/>
        <end position="558"/>
    </location>
</feature>
<dbReference type="InterPro" id="IPR046488">
    <property type="entry name" value="Sfc3/Tfc3_C"/>
</dbReference>
<protein>
    <submittedName>
        <fullName evidence="10">Uncharacterized protein</fullName>
    </submittedName>
</protein>
<feature type="domain" description="B-block binding subunit of TFIIIC" evidence="8">
    <location>
        <begin position="139"/>
        <end position="202"/>
    </location>
</feature>
<dbReference type="EMBL" id="KZ819672">
    <property type="protein sequence ID" value="PWN26370.1"/>
    <property type="molecule type" value="Genomic_DNA"/>
</dbReference>
<evidence type="ECO:0000256" key="1">
    <source>
        <dbReference type="ARBA" id="ARBA00004123"/>
    </source>
</evidence>
<feature type="domain" description="Transcription factor tau subunit sfc3/Tfc3 C-terminal" evidence="9">
    <location>
        <begin position="1390"/>
        <end position="1706"/>
    </location>
</feature>
<dbReference type="STRING" id="1569628.A0A316UMC3"/>
<feature type="compositionally biased region" description="Basic and acidic residues" evidence="7">
    <location>
        <begin position="707"/>
        <end position="718"/>
    </location>
</feature>
<dbReference type="InterPro" id="IPR044210">
    <property type="entry name" value="Tfc3-like"/>
</dbReference>
<dbReference type="GO" id="GO:0000127">
    <property type="term" value="C:transcription factor TFIIIC complex"/>
    <property type="evidence" value="ECO:0007669"/>
    <property type="project" value="InterPro"/>
</dbReference>
<dbReference type="PANTHER" id="PTHR15180">
    <property type="entry name" value="GENERAL TRANSCRIPTION FACTOR 3C POLYPEPTIDE 1"/>
    <property type="match status" value="1"/>
</dbReference>
<keyword evidence="4" id="KW-0804">Transcription</keyword>
<dbReference type="GO" id="GO:0042791">
    <property type="term" value="P:5S class rRNA transcription by RNA polymerase III"/>
    <property type="evidence" value="ECO:0007669"/>
    <property type="project" value="TreeGrafter"/>
</dbReference>
<dbReference type="RefSeq" id="XP_025360982.1">
    <property type="nucleotide sequence ID" value="XM_025509317.1"/>
</dbReference>
<name>A0A316UMC3_9BASI</name>
<feature type="compositionally biased region" description="Basic residues" evidence="7">
    <location>
        <begin position="1350"/>
        <end position="1363"/>
    </location>
</feature>
<keyword evidence="5" id="KW-0539">Nucleus</keyword>
<keyword evidence="11" id="KW-1185">Reference proteome</keyword>
<evidence type="ECO:0000259" key="9">
    <source>
        <dbReference type="Pfam" id="PF20222"/>
    </source>
</evidence>
<gene>
    <name evidence="10" type="ORF">BDZ90DRAFT_280883</name>
</gene>
<accession>A0A316UMC3</accession>
<evidence type="ECO:0000259" key="8">
    <source>
        <dbReference type="Pfam" id="PF04182"/>
    </source>
</evidence>
<dbReference type="GO" id="GO:0005634">
    <property type="term" value="C:nucleus"/>
    <property type="evidence" value="ECO:0007669"/>
    <property type="project" value="UniProtKB-SubCell"/>
</dbReference>
<keyword evidence="6" id="KW-0175">Coiled coil</keyword>
<sequence>MDEVISYLVEELAMDGEPGSDLARFSEFIEEFHKGTDSLIDDSYRDYIFRCLFTQQSCVQVGTRVKAGKPPDKPPHQRCIDTVAFLPRDEVLLKGKTLTQLSGEHGNALRITVDVDLIRLYITGTTDAKLLIGASWPSVQLVSRRRARGCEATEIGRVNGADQRNVFAILKKLVDVGLVKKMVAVKKHGQGQQGNFVLHRRYWGMEIGFKDIVASGAKATKAGDQGDEDGDAAEDGGDADETQAGVEVQDGGASISEPLCLAIIAQPEALLERVLRQVEEDGATDGLWQRMGFPAMIGLGDHSLNDAIQHGVQLGWLQATPSLLALTSTGRAHLSRLSAPSTSTAHTTLAHTILDTKHTFAANLTFERQIHEAVRQAGSSGTTTRQVTRHFRAAGRAVRHFDEYMHTHETDGHDLRGYPDLSILSVLEMFGREKRVRMWNAAGLLAHAEEVPDGGFEEKVEPLLGIETGPFVGWAPFETCWESVEELQKAIDAGARLPATVNRPRKSEKDTPGKGAAKPTTTKRKKNAAATPTATPSKPPAPKKAPTPKKAATPKKMTNPIDPETGRPKKGRPRKSVDAASAVGTSSTGEPQAKRARGRPKKNAGAVAATAVGTDSQPTTGGEASQVAEGFRAAQAVPGVEGEQGQPAEESLVVEESQAVDESQQVDDSTQAEQSLQVDESQVIEDSQMASESQQVDDTHNGQQVDAEPRDADQRDADTTQATEIGDYSENSAPPTPSRPIKRRVSEVEAEAAASASASASDSQRTTPSATPARKRGRPSAPAPVRARFNIAQTRRERLFIEVLSRCSGLADEMNLGLLWMNELTQRHGENTQAVLKELGDLRDSKTRTRMLDSLVKQGKIKITTTLGPKGRQRKIVHSPDVDARSLREFTQRIQQGELLIGDVSQDFKHLSALRRINTDNVNEFDTVKEETQRTKETNELIRTLPVDELLEDPRHAHLFEASTLVRSTTYGFMAGEMTRLSFVHRHIMARLPEDGLVDTKAVARDLPLGLVVSLKEVENDNDAFKAALQDPERMARPILDEEMAVKSALGALNEAQFIRWFEDNYVQDLQLLRLATPAGDGRLQFKHSAIEDGQWSWAAGGKGSGSMLTLEDAAAYWEKLSKNRKTVSKNLHSLCEDSSPLRSMARLIGNDKRWRADKLSTSKQRIFLRRLVEWPDPDDWGSILRDENMLRRVSELIFAPLDVVKEGIAACKRRMIAQEVEQENKRRTSDEKRAEREALNFERLEKELQESGPDDPRHDLKMMEMEIAKLQRELKTRRDRLTEWTRVFEQACRDNQLEGVHRAALLENLLEFRDAYATDKGGIALDVLSDMIRLTVEQQGRPDNTAAKGKTKGKGKGRKGKGAGKDATPQEGDEDGGAAPVKRRRRRPRVDFRWTRERDELLRDACVIIRARDKLRGSGRSNWTALNQVFEEEKVPKLRARFTHLSAAIGEEDYLNELEAYWTRFWEEYRGTVLLRDPNPGKPDGFDLKEHIAFLRSRVDKDDVLEAVERAAAGDGLAEDDDGGGEEWQLREQPKPREDALAIVHDPHENAYTTTEKLNGLLGCAFTLSASGEAGVVVDAAPQRHRREHMAECVVRMLIESPDVSPEAGVALCRSVGEDQVEKALERMKLGKIVRKTNSEAARRHPGNNFAYTHEHSNLDFGPHLELARQALEAESALRAGEWTQIGMDDDVGMTIAAVQMLADGEAEAQIEVEQLAPLRDEIYFNGKAVVDADNEVDVGVRGLRKEGSTVAMSAPMAEDAVQAAVGGPLVAAGYDGVLASSVDAAGNLHRHALKTGYDDLRLVSPHYRSAWQVGTVDAAPPTTEWSAKPRSWLNASTGVADPQRWHRALLAVHSQLLLRPGLSLSQLSIWLGSHYDRVELREIVAGLEKMGLVEQRGVGVRPDAETVITPRLGGPAWYRFQSSENGEEAL</sequence>
<dbReference type="GO" id="GO:0006384">
    <property type="term" value="P:transcription initiation at RNA polymerase III promoter"/>
    <property type="evidence" value="ECO:0007669"/>
    <property type="project" value="InterPro"/>
</dbReference>
<feature type="coiled-coil region" evidence="6">
    <location>
        <begin position="1218"/>
        <end position="1281"/>
    </location>
</feature>
<dbReference type="OrthoDB" id="68020at2759"/>
<keyword evidence="3" id="KW-0238">DNA-binding</keyword>
<feature type="compositionally biased region" description="Polar residues" evidence="7">
    <location>
        <begin position="660"/>
        <end position="704"/>
    </location>
</feature>
<dbReference type="GO" id="GO:0003677">
    <property type="term" value="F:DNA binding"/>
    <property type="evidence" value="ECO:0007669"/>
    <property type="project" value="UniProtKB-KW"/>
</dbReference>
<dbReference type="Proteomes" id="UP000245884">
    <property type="component" value="Unassembled WGS sequence"/>
</dbReference>
<evidence type="ECO:0000256" key="6">
    <source>
        <dbReference type="SAM" id="Coils"/>
    </source>
</evidence>
<dbReference type="Pfam" id="PF04182">
    <property type="entry name" value="B-block_TFIIIC"/>
    <property type="match status" value="1"/>
</dbReference>
<evidence type="ECO:0000256" key="4">
    <source>
        <dbReference type="ARBA" id="ARBA00023163"/>
    </source>
</evidence>
<reference evidence="10 11" key="1">
    <citation type="journal article" date="2018" name="Mol. Biol. Evol.">
        <title>Broad Genomic Sampling Reveals a Smut Pathogenic Ancestry of the Fungal Clade Ustilaginomycotina.</title>
        <authorList>
            <person name="Kijpornyongpan T."/>
            <person name="Mondo S.J."/>
            <person name="Barry K."/>
            <person name="Sandor L."/>
            <person name="Lee J."/>
            <person name="Lipzen A."/>
            <person name="Pangilinan J."/>
            <person name="LaButti K."/>
            <person name="Hainaut M."/>
            <person name="Henrissat B."/>
            <person name="Grigoriev I.V."/>
            <person name="Spatafora J.W."/>
            <person name="Aime M.C."/>
        </authorList>
    </citation>
    <scope>NUCLEOTIDE SEQUENCE [LARGE SCALE GENOMIC DNA]</scope>
    <source>
        <strain evidence="10 11">MCA 5214</strain>
    </source>
</reference>
<evidence type="ECO:0000256" key="5">
    <source>
        <dbReference type="ARBA" id="ARBA00023242"/>
    </source>
</evidence>
<evidence type="ECO:0000256" key="3">
    <source>
        <dbReference type="ARBA" id="ARBA00023125"/>
    </source>
</evidence>
<evidence type="ECO:0000256" key="7">
    <source>
        <dbReference type="SAM" id="MobiDB-lite"/>
    </source>
</evidence>
<feature type="region of interest" description="Disordered" evidence="7">
    <location>
        <begin position="220"/>
        <end position="239"/>
    </location>
</feature>
<feature type="compositionally biased region" description="Low complexity" evidence="7">
    <location>
        <begin position="751"/>
        <end position="761"/>
    </location>
</feature>
<dbReference type="Pfam" id="PF20222">
    <property type="entry name" value="DUF6581"/>
    <property type="match status" value="1"/>
</dbReference>
<feature type="region of interest" description="Disordered" evidence="7">
    <location>
        <begin position="1340"/>
        <end position="1387"/>
    </location>
</feature>
<evidence type="ECO:0000313" key="10">
    <source>
        <dbReference type="EMBL" id="PWN26370.1"/>
    </source>
</evidence>
<feature type="compositionally biased region" description="Low complexity" evidence="7">
    <location>
        <begin position="604"/>
        <end position="614"/>
    </location>
</feature>
<dbReference type="InterPro" id="IPR007309">
    <property type="entry name" value="TFIIIC_Bblock-bd"/>
</dbReference>
<keyword evidence="2" id="KW-0597">Phosphoprotein</keyword>
<comment type="subcellular location">
    <subcellularLocation>
        <location evidence="1">Nucleus</location>
    </subcellularLocation>
</comment>
<dbReference type="GeneID" id="37031140"/>
<feature type="region of interest" description="Disordered" evidence="7">
    <location>
        <begin position="495"/>
        <end position="786"/>
    </location>
</feature>
<feature type="compositionally biased region" description="Acidic residues" evidence="7">
    <location>
        <begin position="225"/>
        <end position="239"/>
    </location>
</feature>
<proteinExistence type="predicted"/>
<evidence type="ECO:0000313" key="11">
    <source>
        <dbReference type="Proteomes" id="UP000245884"/>
    </source>
</evidence>